<dbReference type="RefSeq" id="WP_078347689.1">
    <property type="nucleotide sequence ID" value="NZ_MBTF01000007.1"/>
</dbReference>
<dbReference type="Gene3D" id="2.40.50.140">
    <property type="entry name" value="Nucleic acid-binding proteins"/>
    <property type="match status" value="1"/>
</dbReference>
<dbReference type="GO" id="GO:0003697">
    <property type="term" value="F:single-stranded DNA binding"/>
    <property type="evidence" value="ECO:0007669"/>
    <property type="project" value="InterPro"/>
</dbReference>
<evidence type="ECO:0000313" key="5">
    <source>
        <dbReference type="Proteomes" id="UP000189739"/>
    </source>
</evidence>
<reference evidence="4 5" key="1">
    <citation type="submission" date="2016-07" db="EMBL/GenBank/DDBJ databases">
        <title>Genomic analysis of zinc-resistant bacterium Mucilaginibacter pedocola TBZ30.</title>
        <authorList>
            <person name="Huang J."/>
            <person name="Tang J."/>
        </authorList>
    </citation>
    <scope>NUCLEOTIDE SEQUENCE [LARGE SCALE GENOMIC DNA]</scope>
    <source>
        <strain evidence="4 5">TBZ30</strain>
    </source>
</reference>
<dbReference type="Pfam" id="PF00436">
    <property type="entry name" value="SSB"/>
    <property type="match status" value="1"/>
</dbReference>
<dbReference type="AlphaFoldDB" id="A0A1S9PHG9"/>
<dbReference type="CDD" id="cd04496">
    <property type="entry name" value="SSB_OBF"/>
    <property type="match status" value="1"/>
</dbReference>
<keyword evidence="1 2" id="KW-0238">DNA-binding</keyword>
<dbReference type="InterPro" id="IPR011344">
    <property type="entry name" value="ssDNA-bd"/>
</dbReference>
<dbReference type="PROSITE" id="PS50935">
    <property type="entry name" value="SSB"/>
    <property type="match status" value="1"/>
</dbReference>
<dbReference type="EMBL" id="MBTF01000007">
    <property type="protein sequence ID" value="OOQ60404.1"/>
    <property type="molecule type" value="Genomic_DNA"/>
</dbReference>
<evidence type="ECO:0000313" key="4">
    <source>
        <dbReference type="EMBL" id="OOQ60404.1"/>
    </source>
</evidence>
<organism evidence="4 5">
    <name type="scientific">Mucilaginibacter pedocola</name>
    <dbReference type="NCBI Taxonomy" id="1792845"/>
    <lineage>
        <taxon>Bacteria</taxon>
        <taxon>Pseudomonadati</taxon>
        <taxon>Bacteroidota</taxon>
        <taxon>Sphingobacteriia</taxon>
        <taxon>Sphingobacteriales</taxon>
        <taxon>Sphingobacteriaceae</taxon>
        <taxon>Mucilaginibacter</taxon>
    </lineage>
</organism>
<gene>
    <name evidence="4" type="ORF">BC343_25655</name>
</gene>
<keyword evidence="5" id="KW-1185">Reference proteome</keyword>
<dbReference type="GO" id="GO:0006260">
    <property type="term" value="P:DNA replication"/>
    <property type="evidence" value="ECO:0007669"/>
    <property type="project" value="InterPro"/>
</dbReference>
<comment type="caution">
    <text evidence="4">The sequence shown here is derived from an EMBL/GenBank/DDBJ whole genome shotgun (WGS) entry which is preliminary data.</text>
</comment>
<evidence type="ECO:0000256" key="2">
    <source>
        <dbReference type="PIRNR" id="PIRNR002070"/>
    </source>
</evidence>
<accession>A0A1S9PHG9</accession>
<name>A0A1S9PHG9_9SPHI</name>
<dbReference type="InterPro" id="IPR012340">
    <property type="entry name" value="NA-bd_OB-fold"/>
</dbReference>
<protein>
    <recommendedName>
        <fullName evidence="2 3">Single-stranded DNA-binding protein</fullName>
    </recommendedName>
</protein>
<dbReference type="InterPro" id="IPR000424">
    <property type="entry name" value="Primosome_PriB/ssb"/>
</dbReference>
<evidence type="ECO:0000256" key="3">
    <source>
        <dbReference type="RuleBase" id="RU000524"/>
    </source>
</evidence>
<dbReference type="PIRSF" id="PIRSF002070">
    <property type="entry name" value="SSB"/>
    <property type="match status" value="1"/>
</dbReference>
<evidence type="ECO:0000256" key="1">
    <source>
        <dbReference type="ARBA" id="ARBA00023125"/>
    </source>
</evidence>
<dbReference type="STRING" id="1792845.BC343_25655"/>
<sequence>MGLKNSSVNRVFLIGNIIGDRQYDPQQAMFKFSFVTTEKINNGAGFDIHKEHHKIAIIGAKAHVAKEKLKIGDLVYLEGKVITRRYKDSDNVLRYDTEISVSHYEILASIDTYCTT</sequence>
<dbReference type="Proteomes" id="UP000189739">
    <property type="component" value="Unassembled WGS sequence"/>
</dbReference>
<dbReference type="NCBIfam" id="TIGR00621">
    <property type="entry name" value="ssb"/>
    <property type="match status" value="1"/>
</dbReference>
<proteinExistence type="predicted"/>
<dbReference type="OrthoDB" id="9809878at2"/>
<dbReference type="SUPFAM" id="SSF50249">
    <property type="entry name" value="Nucleic acid-binding proteins"/>
    <property type="match status" value="1"/>
</dbReference>